<dbReference type="Gene3D" id="1.10.10.200">
    <property type="match status" value="1"/>
</dbReference>
<feature type="compositionally biased region" description="Basic residues" evidence="7">
    <location>
        <begin position="1"/>
        <end position="14"/>
    </location>
</feature>
<dbReference type="HAMAP" id="MF_00693">
    <property type="entry name" value="Transcrip_reg_TACO1"/>
    <property type="match status" value="1"/>
</dbReference>
<accession>A0A212IZG0</accession>
<reference evidence="10" key="1">
    <citation type="submission" date="2016-04" db="EMBL/GenBank/DDBJ databases">
        <authorList>
            <person name="Evans L.H."/>
            <person name="Alamgir A."/>
            <person name="Owens N."/>
            <person name="Weber N.D."/>
            <person name="Virtaneva K."/>
            <person name="Barbian K."/>
            <person name="Babar A."/>
            <person name="Rosenke K."/>
        </authorList>
    </citation>
    <scope>NUCLEOTIDE SEQUENCE</scope>
    <source>
        <strain evidence="10">86</strain>
    </source>
</reference>
<dbReference type="GO" id="GO:0005829">
    <property type="term" value="C:cytosol"/>
    <property type="evidence" value="ECO:0007669"/>
    <property type="project" value="TreeGrafter"/>
</dbReference>
<proteinExistence type="inferred from homology"/>
<name>A0A212IZG0_9DELT</name>
<evidence type="ECO:0000256" key="4">
    <source>
        <dbReference type="ARBA" id="ARBA00023125"/>
    </source>
</evidence>
<dbReference type="PANTHER" id="PTHR12532:SF6">
    <property type="entry name" value="TRANSCRIPTIONAL REGULATORY PROTEIN YEBC-RELATED"/>
    <property type="match status" value="1"/>
</dbReference>
<dbReference type="FunFam" id="1.10.10.200:FF:000002">
    <property type="entry name" value="Probable transcriptional regulatory protein CLM62_37755"/>
    <property type="match status" value="1"/>
</dbReference>
<dbReference type="GO" id="GO:0006355">
    <property type="term" value="P:regulation of DNA-templated transcription"/>
    <property type="evidence" value="ECO:0007669"/>
    <property type="project" value="UniProtKB-UniRule"/>
</dbReference>
<keyword evidence="2 6" id="KW-0963">Cytoplasm</keyword>
<dbReference type="InterPro" id="IPR049083">
    <property type="entry name" value="TACO1_YebC_N"/>
</dbReference>
<dbReference type="Pfam" id="PF20772">
    <property type="entry name" value="TACO1_YebC_N"/>
    <property type="match status" value="1"/>
</dbReference>
<dbReference type="Gene3D" id="3.30.70.980">
    <property type="match status" value="2"/>
</dbReference>
<evidence type="ECO:0000256" key="5">
    <source>
        <dbReference type="ARBA" id="ARBA00023163"/>
    </source>
</evidence>
<dbReference type="AlphaFoldDB" id="A0A212IZG0"/>
<dbReference type="NCBIfam" id="NF001030">
    <property type="entry name" value="PRK00110.1"/>
    <property type="match status" value="1"/>
</dbReference>
<evidence type="ECO:0000259" key="9">
    <source>
        <dbReference type="Pfam" id="PF20772"/>
    </source>
</evidence>
<dbReference type="GO" id="GO:0003677">
    <property type="term" value="F:DNA binding"/>
    <property type="evidence" value="ECO:0007669"/>
    <property type="project" value="UniProtKB-UniRule"/>
</dbReference>
<feature type="region of interest" description="Disordered" evidence="7">
    <location>
        <begin position="1"/>
        <end position="20"/>
    </location>
</feature>
<evidence type="ECO:0000259" key="8">
    <source>
        <dbReference type="Pfam" id="PF01709"/>
    </source>
</evidence>
<evidence type="ECO:0000256" key="6">
    <source>
        <dbReference type="HAMAP-Rule" id="MF_00693"/>
    </source>
</evidence>
<dbReference type="InterPro" id="IPR048300">
    <property type="entry name" value="TACO1_YebC-like_2nd/3rd_dom"/>
</dbReference>
<dbReference type="Pfam" id="PF01709">
    <property type="entry name" value="Transcrip_reg"/>
    <property type="match status" value="1"/>
</dbReference>
<feature type="domain" description="TACO1/YebC-like N-terminal" evidence="9">
    <location>
        <begin position="5"/>
        <end position="75"/>
    </location>
</feature>
<dbReference type="NCBIfam" id="TIGR01033">
    <property type="entry name" value="YebC/PmpR family DNA-binding transcriptional regulator"/>
    <property type="match status" value="1"/>
</dbReference>
<evidence type="ECO:0000256" key="1">
    <source>
        <dbReference type="ARBA" id="ARBA00008724"/>
    </source>
</evidence>
<dbReference type="EMBL" id="FLUQ01000001">
    <property type="protein sequence ID" value="SBV92494.1"/>
    <property type="molecule type" value="Genomic_DNA"/>
</dbReference>
<keyword evidence="3 6" id="KW-0805">Transcription regulation</keyword>
<gene>
    <name evidence="10" type="primary">yebC</name>
    <name evidence="10" type="ORF">KL86DPRO_10372</name>
</gene>
<dbReference type="SUPFAM" id="SSF75625">
    <property type="entry name" value="YebC-like"/>
    <property type="match status" value="1"/>
</dbReference>
<dbReference type="InterPro" id="IPR017856">
    <property type="entry name" value="Integrase-like_N"/>
</dbReference>
<dbReference type="InterPro" id="IPR026564">
    <property type="entry name" value="Transcrip_reg_TACO1-like_dom3"/>
</dbReference>
<dbReference type="InterPro" id="IPR029072">
    <property type="entry name" value="YebC-like"/>
</dbReference>
<keyword evidence="5 6" id="KW-0804">Transcription</keyword>
<comment type="subcellular location">
    <subcellularLocation>
        <location evidence="6">Cytoplasm</location>
    </subcellularLocation>
</comment>
<comment type="similarity">
    <text evidence="1 6">Belongs to the TACO1 family.</text>
</comment>
<sequence>MAGHSKWKTTKYRKGAQDAKRGKAFTKAAKEIIIAAKGGGDPSYNARLRTAIAAAKAVNLPKDRIDSAIRKGTGEEAGGDLFEIMYEGYGPNGIAVLVETATDNRNRTVAEIRHIFMKAGGSMGESGCVAWMFDRKGVIAFDKAKYTEDQLMEIGLEAGAEDISDEGDTWEVHTAFEDFNAVQQAFEAAGFEPSEVTVSMIPKTSIEVDATVGRKIMNLVENLEDNDDVQNVYANFDMSDEVLAELEG</sequence>
<evidence type="ECO:0000256" key="3">
    <source>
        <dbReference type="ARBA" id="ARBA00023015"/>
    </source>
</evidence>
<evidence type="ECO:0000256" key="2">
    <source>
        <dbReference type="ARBA" id="ARBA00022490"/>
    </source>
</evidence>
<keyword evidence="4 6" id="KW-0238">DNA-binding</keyword>
<protein>
    <recommendedName>
        <fullName evidence="6">Probable transcriptional regulatory protein KL86DPRO_10372</fullName>
    </recommendedName>
</protein>
<dbReference type="FunFam" id="3.30.70.980:FF:000002">
    <property type="entry name" value="Probable transcriptional regulatory protein YebC"/>
    <property type="match status" value="1"/>
</dbReference>
<dbReference type="PANTHER" id="PTHR12532">
    <property type="entry name" value="TRANSLATIONAL ACTIVATOR OF CYTOCHROME C OXIDASE 1"/>
    <property type="match status" value="1"/>
</dbReference>
<evidence type="ECO:0000256" key="7">
    <source>
        <dbReference type="SAM" id="MobiDB-lite"/>
    </source>
</evidence>
<dbReference type="NCBIfam" id="NF009044">
    <property type="entry name" value="PRK12378.1"/>
    <property type="match status" value="1"/>
</dbReference>
<organism evidence="10">
    <name type="scientific">uncultured delta proteobacterium</name>
    <dbReference type="NCBI Taxonomy" id="34034"/>
    <lineage>
        <taxon>Bacteria</taxon>
        <taxon>Deltaproteobacteria</taxon>
        <taxon>environmental samples</taxon>
    </lineage>
</organism>
<evidence type="ECO:0000313" key="10">
    <source>
        <dbReference type="EMBL" id="SBV92494.1"/>
    </source>
</evidence>
<dbReference type="InterPro" id="IPR002876">
    <property type="entry name" value="Transcrip_reg_TACO1-like"/>
</dbReference>
<feature type="domain" description="TACO1/YebC-like second and third" evidence="8">
    <location>
        <begin position="83"/>
        <end position="236"/>
    </location>
</feature>